<keyword evidence="6 8" id="KW-0648">Protein biosynthesis</keyword>
<evidence type="ECO:0000256" key="7">
    <source>
        <dbReference type="ARBA" id="ARBA00048558"/>
    </source>
</evidence>
<dbReference type="OrthoDB" id="9802815at2"/>
<comment type="caution">
    <text evidence="11">The sequence shown here is derived from an EMBL/GenBank/DDBJ whole genome shotgun (WGS) entry which is preliminary data.</text>
</comment>
<dbReference type="HAMAP" id="MF_00182">
    <property type="entry name" value="Formyl_trans"/>
    <property type="match status" value="1"/>
</dbReference>
<dbReference type="Gene3D" id="3.10.25.10">
    <property type="entry name" value="Formyl transferase, C-terminal domain"/>
    <property type="match status" value="1"/>
</dbReference>
<dbReference type="SUPFAM" id="SSF50486">
    <property type="entry name" value="FMT C-terminal domain-like"/>
    <property type="match status" value="1"/>
</dbReference>
<dbReference type="PANTHER" id="PTHR11138">
    <property type="entry name" value="METHIONYL-TRNA FORMYLTRANSFERASE"/>
    <property type="match status" value="1"/>
</dbReference>
<evidence type="ECO:0000259" key="10">
    <source>
        <dbReference type="Pfam" id="PF02911"/>
    </source>
</evidence>
<feature type="domain" description="Formyl transferase C-terminal" evidence="10">
    <location>
        <begin position="205"/>
        <end position="302"/>
    </location>
</feature>
<protein>
    <recommendedName>
        <fullName evidence="4 8">Methionyl-tRNA formyltransferase</fullName>
        <ecNumber evidence="3 8">2.1.2.9</ecNumber>
    </recommendedName>
</protein>
<sequence>MNIVFWGTPDFAAESLKALINSKHKVLAVITQPDKPKGRGKKLTPPPVKVIAQENNIPVYQPEKIKNNPEILHILKELNPDISVVVAYGKILPKQIIELPKYKTINVHASLLPEYRGAAPIHRAILEGKEKTGVCIMEITEELDAGDIYECSEVPITEEDDIITLHDKLAKEGANLLIKVLDKIETGKINKKPQENEKATYAKPIKKEEGKINWEKSARDIFNQIRAFKVWPKAFTTFRDKEIKILEAKVIDENSTGKFGEITDIIKGKGFVVQTGKGKILVEKLQFPNSKAISADDAVRGYHIKIGEKLGG</sequence>
<dbReference type="InterPro" id="IPR036477">
    <property type="entry name" value="Formyl_transf_N_sf"/>
</dbReference>
<gene>
    <name evidence="8" type="primary">fmt</name>
    <name evidence="11" type="ORF">CLV39_0303</name>
</gene>
<dbReference type="RefSeq" id="WP_121922455.1">
    <property type="nucleotide sequence ID" value="NZ_REFO01000010.1"/>
</dbReference>
<name>A0A3M0BK23_9AQUI</name>
<evidence type="ECO:0000256" key="6">
    <source>
        <dbReference type="ARBA" id="ARBA00022917"/>
    </source>
</evidence>
<dbReference type="InterPro" id="IPR041711">
    <property type="entry name" value="Met-tRNA-FMT_N"/>
</dbReference>
<comment type="function">
    <text evidence="1 8">Attaches a formyl group to the free amino group of methionyl-tRNA(fMet). The formyl group appears to play a dual role in the initiator identity of N-formylmethionyl-tRNA by promoting its recognition by IF2 and preventing the misappropriation of this tRNA by the elongation apparatus.</text>
</comment>
<feature type="binding site" evidence="8">
    <location>
        <begin position="110"/>
        <end position="113"/>
    </location>
    <ligand>
        <name>(6S)-5,6,7,8-tetrahydrofolate</name>
        <dbReference type="ChEBI" id="CHEBI:57453"/>
    </ligand>
</feature>
<organism evidence="11 12">
    <name type="scientific">Hydrogenothermus marinus</name>
    <dbReference type="NCBI Taxonomy" id="133270"/>
    <lineage>
        <taxon>Bacteria</taxon>
        <taxon>Pseudomonadati</taxon>
        <taxon>Aquificota</taxon>
        <taxon>Aquificia</taxon>
        <taxon>Aquificales</taxon>
        <taxon>Hydrogenothermaceae</taxon>
        <taxon>Hydrogenothermus</taxon>
    </lineage>
</organism>
<feature type="domain" description="Formyl transferase N-terminal" evidence="9">
    <location>
        <begin position="1"/>
        <end position="181"/>
    </location>
</feature>
<comment type="similarity">
    <text evidence="2 8">Belongs to the Fmt family.</text>
</comment>
<dbReference type="FunFam" id="3.40.50.12230:FF:000001">
    <property type="entry name" value="Methionyl-tRNA formyltransferase"/>
    <property type="match status" value="1"/>
</dbReference>
<evidence type="ECO:0000256" key="1">
    <source>
        <dbReference type="ARBA" id="ARBA00002606"/>
    </source>
</evidence>
<dbReference type="InterPro" id="IPR011034">
    <property type="entry name" value="Formyl_transferase-like_C_sf"/>
</dbReference>
<reference evidence="11 12" key="1">
    <citation type="submission" date="2018-10" db="EMBL/GenBank/DDBJ databases">
        <title>Genomic Encyclopedia of Archaeal and Bacterial Type Strains, Phase II (KMG-II): from individual species to whole genera.</title>
        <authorList>
            <person name="Goeker M."/>
        </authorList>
    </citation>
    <scope>NUCLEOTIDE SEQUENCE [LARGE SCALE GENOMIC DNA]</scope>
    <source>
        <strain evidence="11 12">VM1</strain>
    </source>
</reference>
<dbReference type="EC" id="2.1.2.9" evidence="3 8"/>
<dbReference type="PANTHER" id="PTHR11138:SF5">
    <property type="entry name" value="METHIONYL-TRNA FORMYLTRANSFERASE, MITOCHONDRIAL"/>
    <property type="match status" value="1"/>
</dbReference>
<evidence type="ECO:0000256" key="3">
    <source>
        <dbReference type="ARBA" id="ARBA00012261"/>
    </source>
</evidence>
<dbReference type="InterPro" id="IPR002376">
    <property type="entry name" value="Formyl_transf_N"/>
</dbReference>
<dbReference type="Gene3D" id="3.40.50.170">
    <property type="entry name" value="Formyl transferase, N-terminal domain"/>
    <property type="match status" value="1"/>
</dbReference>
<dbReference type="GO" id="GO:0005829">
    <property type="term" value="C:cytosol"/>
    <property type="evidence" value="ECO:0007669"/>
    <property type="project" value="TreeGrafter"/>
</dbReference>
<evidence type="ECO:0000256" key="8">
    <source>
        <dbReference type="HAMAP-Rule" id="MF_00182"/>
    </source>
</evidence>
<dbReference type="Pfam" id="PF02911">
    <property type="entry name" value="Formyl_trans_C"/>
    <property type="match status" value="1"/>
</dbReference>
<dbReference type="NCBIfam" id="TIGR00460">
    <property type="entry name" value="fmt"/>
    <property type="match status" value="1"/>
</dbReference>
<evidence type="ECO:0000313" key="11">
    <source>
        <dbReference type="EMBL" id="RMA97680.1"/>
    </source>
</evidence>
<dbReference type="CDD" id="cd08704">
    <property type="entry name" value="Met_tRNA_FMT_C"/>
    <property type="match status" value="1"/>
</dbReference>
<evidence type="ECO:0000313" key="12">
    <source>
        <dbReference type="Proteomes" id="UP000280842"/>
    </source>
</evidence>
<dbReference type="InterPro" id="IPR044135">
    <property type="entry name" value="Met-tRNA-FMT_C"/>
</dbReference>
<dbReference type="SUPFAM" id="SSF53328">
    <property type="entry name" value="Formyltransferase"/>
    <property type="match status" value="1"/>
</dbReference>
<keyword evidence="5 8" id="KW-0808">Transferase</keyword>
<dbReference type="GO" id="GO:0004479">
    <property type="term" value="F:methionyl-tRNA formyltransferase activity"/>
    <property type="evidence" value="ECO:0007669"/>
    <property type="project" value="UniProtKB-UniRule"/>
</dbReference>
<evidence type="ECO:0000256" key="4">
    <source>
        <dbReference type="ARBA" id="ARBA00016014"/>
    </source>
</evidence>
<evidence type="ECO:0000259" key="9">
    <source>
        <dbReference type="Pfam" id="PF00551"/>
    </source>
</evidence>
<dbReference type="Proteomes" id="UP000280842">
    <property type="component" value="Unassembled WGS sequence"/>
</dbReference>
<proteinExistence type="inferred from homology"/>
<dbReference type="CDD" id="cd08646">
    <property type="entry name" value="FMT_core_Met-tRNA-FMT_N"/>
    <property type="match status" value="1"/>
</dbReference>
<dbReference type="AlphaFoldDB" id="A0A3M0BK23"/>
<dbReference type="Pfam" id="PF00551">
    <property type="entry name" value="Formyl_trans_N"/>
    <property type="match status" value="1"/>
</dbReference>
<evidence type="ECO:0000256" key="5">
    <source>
        <dbReference type="ARBA" id="ARBA00022679"/>
    </source>
</evidence>
<accession>A0A3M0BK23</accession>
<dbReference type="EMBL" id="REFO01000010">
    <property type="protein sequence ID" value="RMA97680.1"/>
    <property type="molecule type" value="Genomic_DNA"/>
</dbReference>
<dbReference type="InterPro" id="IPR005794">
    <property type="entry name" value="Fmt"/>
</dbReference>
<dbReference type="InterPro" id="IPR037022">
    <property type="entry name" value="Formyl_trans_C_sf"/>
</dbReference>
<evidence type="ECO:0000256" key="2">
    <source>
        <dbReference type="ARBA" id="ARBA00010699"/>
    </source>
</evidence>
<keyword evidence="12" id="KW-1185">Reference proteome</keyword>
<dbReference type="InterPro" id="IPR005793">
    <property type="entry name" value="Formyl_trans_C"/>
</dbReference>
<comment type="catalytic activity">
    <reaction evidence="7 8">
        <text>L-methionyl-tRNA(fMet) + (6R)-10-formyltetrahydrofolate = N-formyl-L-methionyl-tRNA(fMet) + (6S)-5,6,7,8-tetrahydrofolate + H(+)</text>
        <dbReference type="Rhea" id="RHEA:24380"/>
        <dbReference type="Rhea" id="RHEA-COMP:9952"/>
        <dbReference type="Rhea" id="RHEA-COMP:9953"/>
        <dbReference type="ChEBI" id="CHEBI:15378"/>
        <dbReference type="ChEBI" id="CHEBI:57453"/>
        <dbReference type="ChEBI" id="CHEBI:78530"/>
        <dbReference type="ChEBI" id="CHEBI:78844"/>
        <dbReference type="ChEBI" id="CHEBI:195366"/>
        <dbReference type="EC" id="2.1.2.9"/>
    </reaction>
</comment>